<dbReference type="RefSeq" id="WP_053995620.1">
    <property type="nucleotide sequence ID" value="NZ_CP065643.1"/>
</dbReference>
<evidence type="ECO:0000313" key="2">
    <source>
        <dbReference type="Proteomes" id="UP000037977"/>
    </source>
</evidence>
<dbReference type="OrthoDB" id="2936312at2"/>
<keyword evidence="2" id="KW-1185">Reference proteome</keyword>
<dbReference type="Proteomes" id="UP000037977">
    <property type="component" value="Unassembled WGS sequence"/>
</dbReference>
<gene>
    <name evidence="1" type="ORF">ADM90_14225</name>
</gene>
<accession>A0A0M9DJ94</accession>
<sequence length="164" mass="18504">MLLGRCVDPGPSSNLKKGEVYYLFPHGGLAYCASRFPRIGSKFGIYQKSRFELVEVAIDTPAQAPNKYLARVINPPSHFYQVGEEYIITEPRTDGYYSVYYKHRSDGPPIGAYRRTDCFERVIPIKESEADKATVFEVGARTVPEAVKVNVAAKQPKYEQLSLF</sequence>
<dbReference type="EMBL" id="LGCI01000009">
    <property type="protein sequence ID" value="KOY81556.1"/>
    <property type="molecule type" value="Genomic_DNA"/>
</dbReference>
<dbReference type="PATRIC" id="fig|33935.3.peg.4861"/>
<protein>
    <submittedName>
        <fullName evidence="1">Uncharacterized protein</fullName>
    </submittedName>
</protein>
<dbReference type="AlphaFoldDB" id="A0A0M9DJ94"/>
<name>A0A0M9DJ94_9BACI</name>
<proteinExistence type="predicted"/>
<dbReference type="STRING" id="33935.ADM90_14225"/>
<evidence type="ECO:0000313" key="1">
    <source>
        <dbReference type="EMBL" id="KOY81556.1"/>
    </source>
</evidence>
<reference evidence="1 2" key="1">
    <citation type="submission" date="2015-07" db="EMBL/GenBank/DDBJ databases">
        <title>Genome sequencing project for genomic taxonomy and phylogenomics of Bacillus-like bacteria.</title>
        <authorList>
            <person name="Liu B."/>
            <person name="Wang J."/>
            <person name="Zhu Y."/>
            <person name="Liu G."/>
            <person name="Chen Q."/>
            <person name="Chen Z."/>
            <person name="Che J."/>
            <person name="Ge C."/>
            <person name="Shi H."/>
            <person name="Pan Z."/>
            <person name="Liu X."/>
        </authorList>
    </citation>
    <scope>NUCLEOTIDE SEQUENCE [LARGE SCALE GENOMIC DNA]</scope>
    <source>
        <strain evidence="1 2">DSM 54</strain>
    </source>
</reference>
<organism evidence="1 2">
    <name type="scientific">Lysinibacillus macroides</name>
    <dbReference type="NCBI Taxonomy" id="33935"/>
    <lineage>
        <taxon>Bacteria</taxon>
        <taxon>Bacillati</taxon>
        <taxon>Bacillota</taxon>
        <taxon>Bacilli</taxon>
        <taxon>Bacillales</taxon>
        <taxon>Bacillaceae</taxon>
        <taxon>Lysinibacillus</taxon>
    </lineage>
</organism>
<comment type="caution">
    <text evidence="1">The sequence shown here is derived from an EMBL/GenBank/DDBJ whole genome shotgun (WGS) entry which is preliminary data.</text>
</comment>